<evidence type="ECO:0000256" key="1">
    <source>
        <dbReference type="ARBA" id="ARBA00022962"/>
    </source>
</evidence>
<dbReference type="Proteomes" id="UP001549167">
    <property type="component" value="Unassembled WGS sequence"/>
</dbReference>
<accession>A0ABV2KVJ1</accession>
<dbReference type="PANTHER" id="PTHR43418:SF4">
    <property type="entry name" value="MULTIFUNCTIONAL TRYPTOPHAN BIOSYNTHESIS PROTEIN"/>
    <property type="match status" value="1"/>
</dbReference>
<keyword evidence="2" id="KW-1133">Transmembrane helix</keyword>
<dbReference type="PROSITE" id="PS51273">
    <property type="entry name" value="GATASE_TYPE_1"/>
    <property type="match status" value="1"/>
</dbReference>
<feature type="transmembrane region" description="Helical" evidence="2">
    <location>
        <begin position="73"/>
        <end position="94"/>
    </location>
</feature>
<gene>
    <name evidence="4" type="ORF">ABID56_000815</name>
</gene>
<dbReference type="PANTHER" id="PTHR43418">
    <property type="entry name" value="MULTIFUNCTIONAL TRYPTOPHAN BIOSYNTHESIS PROTEIN-RELATED"/>
    <property type="match status" value="1"/>
</dbReference>
<keyword evidence="2" id="KW-0472">Membrane</keyword>
<dbReference type="EMBL" id="JBEPMX010000003">
    <property type="protein sequence ID" value="MET3682725.1"/>
    <property type="molecule type" value="Genomic_DNA"/>
</dbReference>
<dbReference type="InterPro" id="IPR017926">
    <property type="entry name" value="GATASE"/>
</dbReference>
<dbReference type="Pfam" id="PF00117">
    <property type="entry name" value="GATase"/>
    <property type="match status" value="1"/>
</dbReference>
<dbReference type="InterPro" id="IPR029062">
    <property type="entry name" value="Class_I_gatase-like"/>
</dbReference>
<reference evidence="4 5" key="1">
    <citation type="submission" date="2024-06" db="EMBL/GenBank/DDBJ databases">
        <title>Genomic Encyclopedia of Type Strains, Phase IV (KMG-IV): sequencing the most valuable type-strain genomes for metagenomic binning, comparative biology and taxonomic classification.</title>
        <authorList>
            <person name="Goeker M."/>
        </authorList>
    </citation>
    <scope>NUCLEOTIDE SEQUENCE [LARGE SCALE GENOMIC DNA]</scope>
    <source>
        <strain evidence="4 5">DSM 23520</strain>
    </source>
</reference>
<evidence type="ECO:0000256" key="2">
    <source>
        <dbReference type="SAM" id="Phobius"/>
    </source>
</evidence>
<dbReference type="RefSeq" id="WP_354219340.1">
    <property type="nucleotide sequence ID" value="NZ_JBEPMX010000003.1"/>
</dbReference>
<dbReference type="SUPFAM" id="SSF52317">
    <property type="entry name" value="Class I glutamine amidotransferase-like"/>
    <property type="match status" value="1"/>
</dbReference>
<comment type="caution">
    <text evidence="4">The sequence shown here is derived from an EMBL/GenBank/DDBJ whole genome shotgun (WGS) entry which is preliminary data.</text>
</comment>
<evidence type="ECO:0000313" key="5">
    <source>
        <dbReference type="Proteomes" id="UP001549167"/>
    </source>
</evidence>
<keyword evidence="5" id="KW-1185">Reference proteome</keyword>
<dbReference type="CDD" id="cd01743">
    <property type="entry name" value="GATase1_Anthranilate_Synthase"/>
    <property type="match status" value="1"/>
</dbReference>
<proteinExistence type="predicted"/>
<dbReference type="PRINTS" id="PR00096">
    <property type="entry name" value="GATASE"/>
</dbReference>
<evidence type="ECO:0000259" key="3">
    <source>
        <dbReference type="Pfam" id="PF00117"/>
    </source>
</evidence>
<dbReference type="NCBIfam" id="TIGR00566">
    <property type="entry name" value="trpG_papA"/>
    <property type="match status" value="1"/>
</dbReference>
<keyword evidence="1" id="KW-0315">Glutamine amidotransferase</keyword>
<evidence type="ECO:0000313" key="4">
    <source>
        <dbReference type="EMBL" id="MET3682725.1"/>
    </source>
</evidence>
<organism evidence="4 5">
    <name type="scientific">Alkalibacillus flavidus</name>
    <dbReference type="NCBI Taxonomy" id="546021"/>
    <lineage>
        <taxon>Bacteria</taxon>
        <taxon>Bacillati</taxon>
        <taxon>Bacillota</taxon>
        <taxon>Bacilli</taxon>
        <taxon>Bacillales</taxon>
        <taxon>Bacillaceae</taxon>
        <taxon>Alkalibacillus</taxon>
    </lineage>
</organism>
<sequence>MIVMIDHDDSFTYNIVDYMAQTGARVKVLPYDQATFENVLALQPKMVVLSPGPGNPNDAPKSVALLQKLAGRIPVLGICLGFQIVVHAFGGRIGRARMPMHGKREWINHDGDGMFSGIDSPTQVTRYHSLIAETEDIPCDLKVTSWTDEGDVMGVRHKQHAIEAVQFHPEAILTTHGKQMIRNAIRDMARGGARVE</sequence>
<protein>
    <submittedName>
        <fullName evidence="4">Anthranilate synthase/aminodeoxychorismate synthase-like glutamine amidotransferase</fullName>
    </submittedName>
</protein>
<name>A0ABV2KVJ1_9BACI</name>
<keyword evidence="2" id="KW-0812">Transmembrane</keyword>
<dbReference type="InterPro" id="IPR006221">
    <property type="entry name" value="TrpG/PapA_dom"/>
</dbReference>
<dbReference type="PRINTS" id="PR00097">
    <property type="entry name" value="ANTSNTHASEII"/>
</dbReference>
<dbReference type="Gene3D" id="3.40.50.880">
    <property type="match status" value="1"/>
</dbReference>
<dbReference type="InterPro" id="IPR050472">
    <property type="entry name" value="Anth_synth/Amidotransfase"/>
</dbReference>
<dbReference type="PRINTS" id="PR00099">
    <property type="entry name" value="CPSGATASE"/>
</dbReference>
<feature type="domain" description="Glutamine amidotransferase" evidence="3">
    <location>
        <begin position="3"/>
        <end position="186"/>
    </location>
</feature>